<feature type="chain" id="PRO_5047543162" evidence="7">
    <location>
        <begin position="27"/>
        <end position="313"/>
    </location>
</feature>
<evidence type="ECO:0000313" key="9">
    <source>
        <dbReference type="EMBL" id="MFK4440503.1"/>
    </source>
</evidence>
<evidence type="ECO:0000256" key="5">
    <source>
        <dbReference type="ARBA" id="ARBA00023049"/>
    </source>
</evidence>
<proteinExistence type="inferred from homology"/>
<accession>A0ABW8MA22</accession>
<comment type="cofactor">
    <cofactor evidence="6">
        <name>Zn(2+)</name>
        <dbReference type="ChEBI" id="CHEBI:29105"/>
    </cofactor>
    <text evidence="6">Binds 1 zinc ion per subunit.</text>
</comment>
<evidence type="ECO:0000256" key="3">
    <source>
        <dbReference type="ARBA" id="ARBA00022801"/>
    </source>
</evidence>
<feature type="domain" description="Peptidase M48" evidence="8">
    <location>
        <begin position="121"/>
        <end position="280"/>
    </location>
</feature>
<keyword evidence="4 6" id="KW-0862">Zinc</keyword>
<feature type="signal peptide" evidence="7">
    <location>
        <begin position="1"/>
        <end position="26"/>
    </location>
</feature>
<keyword evidence="2" id="KW-0479">Metal-binding</keyword>
<dbReference type="Gene3D" id="3.30.2010.10">
    <property type="entry name" value="Metalloproteases ('zincins'), catalytic domain"/>
    <property type="match status" value="1"/>
</dbReference>
<keyword evidence="1 6" id="KW-0645">Protease</keyword>
<evidence type="ECO:0000256" key="1">
    <source>
        <dbReference type="ARBA" id="ARBA00022670"/>
    </source>
</evidence>
<protein>
    <submittedName>
        <fullName evidence="9">Zn-dependent protease</fullName>
    </submittedName>
</protein>
<reference evidence="9 10" key="1">
    <citation type="submission" date="2024-11" db="EMBL/GenBank/DDBJ databases">
        <title>Using genomics to understand microbial adaptation to soil warming.</title>
        <authorList>
            <person name="Deangelis K.M. PhD."/>
        </authorList>
    </citation>
    <scope>NUCLEOTIDE SEQUENCE [LARGE SCALE GENOMIC DNA]</scope>
    <source>
        <strain evidence="9 10">GAS97</strain>
    </source>
</reference>
<dbReference type="GO" id="GO:0006508">
    <property type="term" value="P:proteolysis"/>
    <property type="evidence" value="ECO:0007669"/>
    <property type="project" value="UniProtKB-KW"/>
</dbReference>
<dbReference type="GO" id="GO:0008233">
    <property type="term" value="F:peptidase activity"/>
    <property type="evidence" value="ECO:0007669"/>
    <property type="project" value="UniProtKB-KW"/>
</dbReference>
<evidence type="ECO:0000256" key="4">
    <source>
        <dbReference type="ARBA" id="ARBA00022833"/>
    </source>
</evidence>
<dbReference type="CDD" id="cd07331">
    <property type="entry name" value="M48C_Oma1_like"/>
    <property type="match status" value="1"/>
</dbReference>
<organism evidence="9 10">
    <name type="scientific">Caballeronia udeis</name>
    <dbReference type="NCBI Taxonomy" id="1232866"/>
    <lineage>
        <taxon>Bacteria</taxon>
        <taxon>Pseudomonadati</taxon>
        <taxon>Pseudomonadota</taxon>
        <taxon>Betaproteobacteria</taxon>
        <taxon>Burkholderiales</taxon>
        <taxon>Burkholderiaceae</taxon>
        <taxon>Caballeronia</taxon>
    </lineage>
</organism>
<comment type="similarity">
    <text evidence="6">Belongs to the peptidase M48 family.</text>
</comment>
<gene>
    <name evidence="9" type="ORF">ABH943_000503</name>
</gene>
<dbReference type="Pfam" id="PF01435">
    <property type="entry name" value="Peptidase_M48"/>
    <property type="match status" value="1"/>
</dbReference>
<keyword evidence="5 6" id="KW-0482">Metalloprotease</keyword>
<name>A0ABW8MA22_9BURK</name>
<evidence type="ECO:0000313" key="10">
    <source>
        <dbReference type="Proteomes" id="UP001620514"/>
    </source>
</evidence>
<keyword evidence="7" id="KW-0732">Signal</keyword>
<dbReference type="PANTHER" id="PTHR22726:SF1">
    <property type="entry name" value="METALLOENDOPEPTIDASE OMA1, MITOCHONDRIAL"/>
    <property type="match status" value="1"/>
</dbReference>
<sequence length="313" mass="34502">MKVHALIRVAACAVSLHAGVSFAASAASGTSDATQAAAANAQPPYSAASDQIRFGNAALFRNLIPSATLEQQSADEYAQILGEARRMKHLLGDDNPLVKRAREIANREIPFALKWNDRSKNWKWEVNVVRSDEIRMYCLPGGKIVIYSGLIDRLGLNDNELGMMIGHEIAHALREHARDRLGRQQAAQLSTGTIPPLFGFADISSTPLGIGEQLLAMRYTPADETEADVIGSEIASRAGYDPRAAITLWKKIDARTRRTPNGFIWMHPYGAARVHDLMKRLPDMMPLYAKALGKTVDQLPNYQGMGRFKKPRL</sequence>
<evidence type="ECO:0000259" key="8">
    <source>
        <dbReference type="Pfam" id="PF01435"/>
    </source>
</evidence>
<dbReference type="PANTHER" id="PTHR22726">
    <property type="entry name" value="METALLOENDOPEPTIDASE OMA1"/>
    <property type="match status" value="1"/>
</dbReference>
<evidence type="ECO:0000256" key="2">
    <source>
        <dbReference type="ARBA" id="ARBA00022723"/>
    </source>
</evidence>
<keyword evidence="10" id="KW-1185">Reference proteome</keyword>
<dbReference type="EMBL" id="JBIYDN010000001">
    <property type="protein sequence ID" value="MFK4440503.1"/>
    <property type="molecule type" value="Genomic_DNA"/>
</dbReference>
<dbReference type="InterPro" id="IPR051156">
    <property type="entry name" value="Mito/Outer_Membr_Metalloprot"/>
</dbReference>
<keyword evidence="3 6" id="KW-0378">Hydrolase</keyword>
<evidence type="ECO:0000256" key="6">
    <source>
        <dbReference type="RuleBase" id="RU003983"/>
    </source>
</evidence>
<dbReference type="RefSeq" id="WP_404604210.1">
    <property type="nucleotide sequence ID" value="NZ_JBIYDN010000001.1"/>
</dbReference>
<comment type="caution">
    <text evidence="9">The sequence shown here is derived from an EMBL/GenBank/DDBJ whole genome shotgun (WGS) entry which is preliminary data.</text>
</comment>
<evidence type="ECO:0000256" key="7">
    <source>
        <dbReference type="SAM" id="SignalP"/>
    </source>
</evidence>
<dbReference type="InterPro" id="IPR001915">
    <property type="entry name" value="Peptidase_M48"/>
</dbReference>
<dbReference type="Proteomes" id="UP001620514">
    <property type="component" value="Unassembled WGS sequence"/>
</dbReference>